<dbReference type="InterPro" id="IPR017871">
    <property type="entry name" value="ABC_transporter-like_CS"/>
</dbReference>
<evidence type="ECO:0000256" key="10">
    <source>
        <dbReference type="ARBA" id="ARBA00023136"/>
    </source>
</evidence>
<evidence type="ECO:0000256" key="15">
    <source>
        <dbReference type="ARBA" id="ARBA00047640"/>
    </source>
</evidence>
<dbReference type="SMART" id="SM00382">
    <property type="entry name" value="AAA"/>
    <property type="match status" value="1"/>
</dbReference>
<dbReference type="EC" id="7.4.2.10" evidence="13"/>
<evidence type="ECO:0000256" key="4">
    <source>
        <dbReference type="ARBA" id="ARBA00022448"/>
    </source>
</evidence>
<evidence type="ECO:0000256" key="9">
    <source>
        <dbReference type="ARBA" id="ARBA00022967"/>
    </source>
</evidence>
<keyword evidence="6" id="KW-0997">Cell inner membrane</keyword>
<dbReference type="InterPro" id="IPR003593">
    <property type="entry name" value="AAA+_ATPase"/>
</dbReference>
<dbReference type="Gene3D" id="3.40.50.300">
    <property type="entry name" value="P-loop containing nucleotide triphosphate hydrolases"/>
    <property type="match status" value="1"/>
</dbReference>
<accession>A0ABV6YFR0</accession>
<evidence type="ECO:0000256" key="1">
    <source>
        <dbReference type="ARBA" id="ARBA00004170"/>
    </source>
</evidence>
<dbReference type="Proteomes" id="UP001593940">
    <property type="component" value="Unassembled WGS sequence"/>
</dbReference>
<evidence type="ECO:0000256" key="2">
    <source>
        <dbReference type="ARBA" id="ARBA00004533"/>
    </source>
</evidence>
<keyword evidence="8 17" id="KW-0067">ATP-binding</keyword>
<comment type="catalytic activity">
    <reaction evidence="15">
        <text>glutathione(out) + ATP + H2O = glutathione(in) + ADP + phosphate + H(+)</text>
        <dbReference type="Rhea" id="RHEA:29791"/>
        <dbReference type="ChEBI" id="CHEBI:15377"/>
        <dbReference type="ChEBI" id="CHEBI:15378"/>
        <dbReference type="ChEBI" id="CHEBI:30616"/>
        <dbReference type="ChEBI" id="CHEBI:43474"/>
        <dbReference type="ChEBI" id="CHEBI:57925"/>
        <dbReference type="ChEBI" id="CHEBI:456216"/>
        <dbReference type="EC" id="7.4.2.10"/>
    </reaction>
</comment>
<dbReference type="PROSITE" id="PS00211">
    <property type="entry name" value="ABC_TRANSPORTER_1"/>
    <property type="match status" value="1"/>
</dbReference>
<dbReference type="SUPFAM" id="SSF52540">
    <property type="entry name" value="P-loop containing nucleoside triphosphate hydrolases"/>
    <property type="match status" value="1"/>
</dbReference>
<comment type="subunit">
    <text evidence="3">The complex is composed of two ATP-binding proteins (GsiA), two transmembrane proteins (GsiC and GsiD) and a solute-binding protein (GsiB).</text>
</comment>
<dbReference type="InterPro" id="IPR050319">
    <property type="entry name" value="ABC_transp_ATP-bind"/>
</dbReference>
<evidence type="ECO:0000256" key="12">
    <source>
        <dbReference type="ARBA" id="ARBA00038416"/>
    </source>
</evidence>
<evidence type="ECO:0000259" key="16">
    <source>
        <dbReference type="PROSITE" id="PS50893"/>
    </source>
</evidence>
<keyword evidence="4" id="KW-0813">Transport</keyword>
<reference evidence="17 18" key="1">
    <citation type="submission" date="2024-09" db="EMBL/GenBank/DDBJ databases">
        <title>Nodulacao em especies de Leguminosae Basais da Amazonia e Caracterizacao dos Rizobios e Bacterias Associadas aos Nodulos.</title>
        <authorList>
            <person name="Jambeiro I.C.A."/>
            <person name="Lopes I.S."/>
            <person name="Aguiar E.R.G.R."/>
            <person name="Santos A.F.J."/>
            <person name="Dos Santos J.M.F."/>
            <person name="Gross E."/>
        </authorList>
    </citation>
    <scope>NUCLEOTIDE SEQUENCE [LARGE SCALE GENOMIC DNA]</scope>
    <source>
        <strain evidence="17 18">BRUESC1165</strain>
    </source>
</reference>
<comment type="subcellular location">
    <subcellularLocation>
        <location evidence="2">Cell inner membrane</location>
    </subcellularLocation>
    <subcellularLocation>
        <location evidence="1">Membrane</location>
        <topology evidence="1">Peripheral membrane protein</topology>
    </subcellularLocation>
</comment>
<dbReference type="PROSITE" id="PS50893">
    <property type="entry name" value="ABC_TRANSPORTER_2"/>
    <property type="match status" value="1"/>
</dbReference>
<comment type="caution">
    <text evidence="17">The sequence shown here is derived from an EMBL/GenBank/DDBJ whole genome shotgun (WGS) entry which is preliminary data.</text>
</comment>
<keyword evidence="7" id="KW-0547">Nucleotide-binding</keyword>
<proteinExistence type="inferred from homology"/>
<dbReference type="GO" id="GO:0005524">
    <property type="term" value="F:ATP binding"/>
    <property type="evidence" value="ECO:0007669"/>
    <property type="project" value="UniProtKB-KW"/>
</dbReference>
<gene>
    <name evidence="17" type="ORF">ACETIH_26145</name>
</gene>
<dbReference type="RefSeq" id="WP_377031448.1">
    <property type="nucleotide sequence ID" value="NZ_JBHOMY010000121.1"/>
</dbReference>
<protein>
    <recommendedName>
        <fullName evidence="14">Glutathione import ATP-binding protein GsiA</fullName>
        <ecNumber evidence="13">7.4.2.10</ecNumber>
    </recommendedName>
</protein>
<evidence type="ECO:0000256" key="6">
    <source>
        <dbReference type="ARBA" id="ARBA00022519"/>
    </source>
</evidence>
<evidence type="ECO:0000313" key="17">
    <source>
        <dbReference type="EMBL" id="MFC1460123.1"/>
    </source>
</evidence>
<dbReference type="EMBL" id="JBHOMY010000121">
    <property type="protein sequence ID" value="MFC1460123.1"/>
    <property type="molecule type" value="Genomic_DNA"/>
</dbReference>
<keyword evidence="10" id="KW-0472">Membrane</keyword>
<feature type="domain" description="ABC transporter" evidence="16">
    <location>
        <begin position="7"/>
        <end position="244"/>
    </location>
</feature>
<dbReference type="PANTHER" id="PTHR43776">
    <property type="entry name" value="TRANSPORT ATP-BINDING PROTEIN"/>
    <property type="match status" value="1"/>
</dbReference>
<evidence type="ECO:0000256" key="3">
    <source>
        <dbReference type="ARBA" id="ARBA00011469"/>
    </source>
</evidence>
<evidence type="ECO:0000256" key="13">
    <source>
        <dbReference type="ARBA" id="ARBA00039050"/>
    </source>
</evidence>
<evidence type="ECO:0000313" key="18">
    <source>
        <dbReference type="Proteomes" id="UP001593940"/>
    </source>
</evidence>
<keyword evidence="5" id="KW-1003">Cell membrane</keyword>
<sequence>MGALTMLDIQNLQVVYGTGRMRVDAVKNVSFHVEPGAAYGLVGESGSGKSTVLRAICGLAPITSGHVSVDGAAVTTPRSKAFYRTVQMVFQDPYASLHPRHTVDRTLSEPLAIHGEKDAEARILQALKEVGLGPSFRFRYPHQLSGGQRQRIAIARALILRPKVLLLDEPTSALDASVQAEILNLLDDLRRRLGLTYILVSHDLAVVAHLCERLLVMQHGEAVEETTADALRSGAASNTYTQSLIQASQGFTRVAPQTARAPAA</sequence>
<evidence type="ECO:0000256" key="7">
    <source>
        <dbReference type="ARBA" id="ARBA00022741"/>
    </source>
</evidence>
<keyword evidence="9" id="KW-1278">Translocase</keyword>
<evidence type="ECO:0000256" key="14">
    <source>
        <dbReference type="ARBA" id="ARBA00041187"/>
    </source>
</evidence>
<evidence type="ECO:0000256" key="8">
    <source>
        <dbReference type="ARBA" id="ARBA00022840"/>
    </source>
</evidence>
<evidence type="ECO:0000256" key="11">
    <source>
        <dbReference type="ARBA" id="ARBA00037530"/>
    </source>
</evidence>
<dbReference type="Pfam" id="PF00005">
    <property type="entry name" value="ABC_tran"/>
    <property type="match status" value="1"/>
</dbReference>
<name>A0ABV6YFR0_9HYPH</name>
<organism evidence="17 18">
    <name type="scientific">Microvirga arabica</name>
    <dbReference type="NCBI Taxonomy" id="1128671"/>
    <lineage>
        <taxon>Bacteria</taxon>
        <taxon>Pseudomonadati</taxon>
        <taxon>Pseudomonadota</taxon>
        <taxon>Alphaproteobacteria</taxon>
        <taxon>Hyphomicrobiales</taxon>
        <taxon>Methylobacteriaceae</taxon>
        <taxon>Microvirga</taxon>
    </lineage>
</organism>
<dbReference type="InterPro" id="IPR003439">
    <property type="entry name" value="ABC_transporter-like_ATP-bd"/>
</dbReference>
<keyword evidence="18" id="KW-1185">Reference proteome</keyword>
<comment type="function">
    <text evidence="11">Part of the ABC transporter complex GsiABCD involved in glutathione import. Responsible for energy coupling to the transport system.</text>
</comment>
<dbReference type="InterPro" id="IPR027417">
    <property type="entry name" value="P-loop_NTPase"/>
</dbReference>
<evidence type="ECO:0000256" key="5">
    <source>
        <dbReference type="ARBA" id="ARBA00022475"/>
    </source>
</evidence>
<comment type="similarity">
    <text evidence="12">Belongs to the ABC transporter superfamily. Glutathione importer (TC 3.A.1.5.11) family.</text>
</comment>
<dbReference type="CDD" id="cd03257">
    <property type="entry name" value="ABC_NikE_OppD_transporters"/>
    <property type="match status" value="1"/>
</dbReference>
<dbReference type="PANTHER" id="PTHR43776:SF15">
    <property type="entry name" value="GLUTATHIONE IMPORT ATP-BINDING PROTEIN GSIA"/>
    <property type="match status" value="1"/>
</dbReference>